<sequence>MPVYEALPPWNKPFAEQLAFFKRKLNLPSEAWDDIMRQAHDKAFMVAGAQSADLLVDLRGAITKAIESGTGIEAFRKDFKQIVAKHGWTGWTGEESAARTAWRTKVIYQTNMSTSYAAGRWQQLNDPELLKAMPYWQYKHSDSVVYPRPLHQSWDGLTLPPDHSFWKQHYPPNGWGCQCRVIPVTKAAFMRAVANGRGPANAPPAGDTEGIDVGFEYAPGESSATQLLRVQRNKLENWDREIAKENVQYLIRSNLFKRFFNGEIKGEFPFAVLSKADQDLIQSDNATVLISDVSIADHIAKHPEITLDDYLKVQQIIDSEETEIYKQGDTRLMYLYFNDVQYRAVLKRTNDKLKNYFLTLFRNDRKQVPVNAVRVK</sequence>
<evidence type="ECO:0000313" key="3">
    <source>
        <dbReference type="Proteomes" id="UP000682982"/>
    </source>
</evidence>
<dbReference type="InterPro" id="IPR006528">
    <property type="entry name" value="Phage_head_morphogenesis_dom"/>
</dbReference>
<comment type="caution">
    <text evidence="2">The sequence shown here is derived from an EMBL/GenBank/DDBJ whole genome shotgun (WGS) entry which is preliminary data.</text>
</comment>
<name>A0ABS5H6S3_9BURK</name>
<evidence type="ECO:0000259" key="1">
    <source>
        <dbReference type="Pfam" id="PF04233"/>
    </source>
</evidence>
<dbReference type="Proteomes" id="UP000682982">
    <property type="component" value="Unassembled WGS sequence"/>
</dbReference>
<gene>
    <name evidence="2" type="ORF">KDM87_14410</name>
</gene>
<organism evidence="2 3">
    <name type="scientific">Undibacterium rivi</name>
    <dbReference type="NCBI Taxonomy" id="2828729"/>
    <lineage>
        <taxon>Bacteria</taxon>
        <taxon>Pseudomonadati</taxon>
        <taxon>Pseudomonadota</taxon>
        <taxon>Betaproteobacteria</taxon>
        <taxon>Burkholderiales</taxon>
        <taxon>Oxalobacteraceae</taxon>
        <taxon>Undibacterium</taxon>
    </lineage>
</organism>
<feature type="domain" description="Phage head morphogenesis" evidence="1">
    <location>
        <begin position="59"/>
        <end position="182"/>
    </location>
</feature>
<accession>A0ABS5H6S3</accession>
<dbReference type="EMBL" id="JAGSPK010000005">
    <property type="protein sequence ID" value="MBR7793789.1"/>
    <property type="molecule type" value="Genomic_DNA"/>
</dbReference>
<dbReference type="Pfam" id="PF04233">
    <property type="entry name" value="Phage_Mu_F"/>
    <property type="match status" value="1"/>
</dbReference>
<evidence type="ECO:0000313" key="2">
    <source>
        <dbReference type="EMBL" id="MBR7793789.1"/>
    </source>
</evidence>
<reference evidence="2 3" key="1">
    <citation type="submission" date="2021-04" db="EMBL/GenBank/DDBJ databases">
        <title>novel species isolated from subtropical streams in China.</title>
        <authorList>
            <person name="Lu H."/>
        </authorList>
    </citation>
    <scope>NUCLEOTIDE SEQUENCE [LARGE SCALE GENOMIC DNA]</scope>
    <source>
        <strain evidence="2 3">FT147W</strain>
    </source>
</reference>
<proteinExistence type="predicted"/>
<protein>
    <recommendedName>
        <fullName evidence="1">Phage head morphogenesis domain-containing protein</fullName>
    </recommendedName>
</protein>
<keyword evidence="3" id="KW-1185">Reference proteome</keyword>